<reference evidence="2" key="1">
    <citation type="journal article" date="2014" name="Int. J. Syst. Evol. Microbiol.">
        <title>Complete genome sequence of Corynebacterium casei LMG S-19264T (=DSM 44701T), isolated from a smear-ripened cheese.</title>
        <authorList>
            <consortium name="US DOE Joint Genome Institute (JGI-PGF)"/>
            <person name="Walter F."/>
            <person name="Albersmeier A."/>
            <person name="Kalinowski J."/>
            <person name="Ruckert C."/>
        </authorList>
    </citation>
    <scope>NUCLEOTIDE SEQUENCE</scope>
    <source>
        <strain evidence="2">CGMCC 4.7430</strain>
    </source>
</reference>
<proteinExistence type="predicted"/>
<evidence type="ECO:0000313" key="2">
    <source>
        <dbReference type="EMBL" id="GGP04702.1"/>
    </source>
</evidence>
<accession>A0A918A288</accession>
<gene>
    <name evidence="2" type="ORF">GCM10012278_20930</name>
</gene>
<evidence type="ECO:0000313" key="3">
    <source>
        <dbReference type="Proteomes" id="UP000660745"/>
    </source>
</evidence>
<organism evidence="2 3">
    <name type="scientific">Nonomuraea glycinis</name>
    <dbReference type="NCBI Taxonomy" id="2047744"/>
    <lineage>
        <taxon>Bacteria</taxon>
        <taxon>Bacillati</taxon>
        <taxon>Actinomycetota</taxon>
        <taxon>Actinomycetes</taxon>
        <taxon>Streptosporangiales</taxon>
        <taxon>Streptosporangiaceae</taxon>
        <taxon>Nonomuraea</taxon>
    </lineage>
</organism>
<feature type="compositionally biased region" description="Basic and acidic residues" evidence="1">
    <location>
        <begin position="11"/>
        <end position="20"/>
    </location>
</feature>
<dbReference type="Proteomes" id="UP000660745">
    <property type="component" value="Unassembled WGS sequence"/>
</dbReference>
<keyword evidence="3" id="KW-1185">Reference proteome</keyword>
<sequence>MSQGPRLNAHSRPDFGEDDKLSQAWERKEISLDDYVRLSVERISKPDSLPAKLRSTGGMSESTGLALGYALSLADQASPETRAWLKQALSPRKQPPSSGSTSVAAWSECADSYAFLLYYFDCRQTIQTTPPINIYYNIDGVSYHEECHTGCRVYDDGVPATDLDGNQIPDAIDRMSTSTTTAFTQYRSWGFNVTGDDISIYIGVSTNNNPGITFPTGDVVDGGPVILLPPDPGDIGGNGWYTYLPRHELFHAFQYHYMSFLHFTTAISAINWWMEATAEWAVHKVYLNTAPTALGAEAYARSLDAFLRHPQHAVNASDGLGGERQYGAFIVASYLTERTDQNFVLRTWQEMDDQWPIEAIAQVLEGYGKNLSNELFGFAVANYRLTVDSGTLSDFLGAGDGYADPDTVSRWRSIVAGMGSRPARAKEVSPQNLPWGGSFSWAPNDIGQWIFPGGSSYFEFTPPASGQGQLKIHVEAPDQSTGVEFRYLLVVWNSLSGRQPLRWARADAVGNDRVKDLSVSVTAGEVATLIVARTDVDVNATQPIGVAQPVTWQASLTSSTVTPPAGPNVALNTMWARHADRKGYANMCANWGGGDGTQSVVLPSGNRAWFFSDTFLGDSVFRPTFDRSMLHNSIVVQQGTNPATASLKTVTGGNTCKERDTSIPIEQRYAWTPIRSNTTGPDRSDEFYWSATGKVSGNNVVWFYLKGSGQAFRNTSIATIPLSSLENSSNVNVTPQDLPAFSYYGTDNPLVWGDAVIDAPDGFTYIYGWGVVDANFRKKPFLARVLQANLVDFNSWRFYVGGGKWSADGGATGQTKAVPLGTGYTDAMYSVVTLNGRHWIVTLDPTSHEVVAYPSTSRYGFTTARVKLYSLPDQIQKAPDFKIVYDLHLHEGLSSESDTVVVSYNVNSTGVTLGCRAENDYEPSIYRARFVNIPKRGFDPSAATTAVAPLEASGVVPTTAAYRSDDREMRGARYTPFPSKFAQDGIPPGQSAAVIAQRNALQEDKGYYNSWAYQSDADKANNHVGCPYIAAPTDLAATVRDGAWGWVDLTWSHVGLDVGYKVYEYNVTEGARRHWPWDWNFGPPRLIAPLDDFPADRTDLFRWHLVPTNIWQQPEKTQSNSVQGRMPL</sequence>
<name>A0A918A288_9ACTN</name>
<evidence type="ECO:0000256" key="1">
    <source>
        <dbReference type="SAM" id="MobiDB-lite"/>
    </source>
</evidence>
<dbReference type="EMBL" id="BMNK01000003">
    <property type="protein sequence ID" value="GGP04702.1"/>
    <property type="molecule type" value="Genomic_DNA"/>
</dbReference>
<comment type="caution">
    <text evidence="2">The sequence shown here is derived from an EMBL/GenBank/DDBJ whole genome shotgun (WGS) entry which is preliminary data.</text>
</comment>
<feature type="region of interest" description="Disordered" evidence="1">
    <location>
        <begin position="1"/>
        <end position="20"/>
    </location>
</feature>
<reference evidence="2" key="2">
    <citation type="submission" date="2020-09" db="EMBL/GenBank/DDBJ databases">
        <authorList>
            <person name="Sun Q."/>
            <person name="Zhou Y."/>
        </authorList>
    </citation>
    <scope>NUCLEOTIDE SEQUENCE</scope>
    <source>
        <strain evidence="2">CGMCC 4.7430</strain>
    </source>
</reference>
<protein>
    <submittedName>
        <fullName evidence="2">Uncharacterized protein</fullName>
    </submittedName>
</protein>
<dbReference type="AlphaFoldDB" id="A0A918A288"/>